<evidence type="ECO:0000256" key="2">
    <source>
        <dbReference type="ARBA" id="ARBA00022475"/>
    </source>
</evidence>
<evidence type="ECO:0000313" key="7">
    <source>
        <dbReference type="EMBL" id="NMH28827.1"/>
    </source>
</evidence>
<dbReference type="GO" id="GO:0005886">
    <property type="term" value="C:plasma membrane"/>
    <property type="evidence" value="ECO:0007669"/>
    <property type="project" value="UniProtKB-SubCell"/>
</dbReference>
<dbReference type="GO" id="GO:0009247">
    <property type="term" value="P:glycolipid biosynthetic process"/>
    <property type="evidence" value="ECO:0007669"/>
    <property type="project" value="UniProtKB-ARBA"/>
</dbReference>
<evidence type="ECO:0000313" key="8">
    <source>
        <dbReference type="Proteomes" id="UP000712080"/>
    </source>
</evidence>
<dbReference type="AlphaFoldDB" id="A0A972JK66"/>
<reference evidence="7" key="1">
    <citation type="submission" date="2020-02" db="EMBL/GenBank/DDBJ databases">
        <title>Flavobacterium sp. genome.</title>
        <authorList>
            <person name="Jung H.S."/>
            <person name="Baek J.H."/>
            <person name="Jeon C.O."/>
        </authorList>
    </citation>
    <scope>NUCLEOTIDE SEQUENCE</scope>
    <source>
        <strain evidence="7">SE-s28</strain>
    </source>
</reference>
<evidence type="ECO:0000256" key="1">
    <source>
        <dbReference type="ARBA" id="ARBA00004533"/>
    </source>
</evidence>
<comment type="subcellular location">
    <subcellularLocation>
        <location evidence="1">Cell inner membrane</location>
    </subcellularLocation>
</comment>
<dbReference type="Pfam" id="PF03279">
    <property type="entry name" value="Lip_A_acyltrans"/>
    <property type="match status" value="1"/>
</dbReference>
<keyword evidence="2" id="KW-1003">Cell membrane</keyword>
<keyword evidence="5" id="KW-0472">Membrane</keyword>
<evidence type="ECO:0000256" key="6">
    <source>
        <dbReference type="ARBA" id="ARBA00023315"/>
    </source>
</evidence>
<keyword evidence="4" id="KW-0808">Transferase</keyword>
<dbReference type="GO" id="GO:0016746">
    <property type="term" value="F:acyltransferase activity"/>
    <property type="evidence" value="ECO:0007669"/>
    <property type="project" value="UniProtKB-KW"/>
</dbReference>
<keyword evidence="6 7" id="KW-0012">Acyltransferase</keyword>
<dbReference type="PANTHER" id="PTHR30606:SF10">
    <property type="entry name" value="PHOSPHATIDYLINOSITOL MANNOSIDE ACYLTRANSFERASE"/>
    <property type="match status" value="1"/>
</dbReference>
<proteinExistence type="predicted"/>
<dbReference type="Proteomes" id="UP000712080">
    <property type="component" value="Unassembled WGS sequence"/>
</dbReference>
<dbReference type="PANTHER" id="PTHR30606">
    <property type="entry name" value="LIPID A BIOSYNTHESIS LAUROYL ACYLTRANSFERASE"/>
    <property type="match status" value="1"/>
</dbReference>
<gene>
    <name evidence="7" type="ORF">G6047_12355</name>
</gene>
<evidence type="ECO:0000256" key="3">
    <source>
        <dbReference type="ARBA" id="ARBA00022519"/>
    </source>
</evidence>
<protein>
    <submittedName>
        <fullName evidence="7">Lysophospholipid acyltransferase family protein</fullName>
    </submittedName>
</protein>
<evidence type="ECO:0000256" key="4">
    <source>
        <dbReference type="ARBA" id="ARBA00022679"/>
    </source>
</evidence>
<dbReference type="InterPro" id="IPR004960">
    <property type="entry name" value="LipA_acyltrans"/>
</dbReference>
<accession>A0A972JK66</accession>
<comment type="caution">
    <text evidence="7">The sequence shown here is derived from an EMBL/GenBank/DDBJ whole genome shotgun (WGS) entry which is preliminary data.</text>
</comment>
<organism evidence="7 8">
    <name type="scientific">Flavobacterium silvaticum</name>
    <dbReference type="NCBI Taxonomy" id="1852020"/>
    <lineage>
        <taxon>Bacteria</taxon>
        <taxon>Pseudomonadati</taxon>
        <taxon>Bacteroidota</taxon>
        <taxon>Flavobacteriia</taxon>
        <taxon>Flavobacteriales</taxon>
        <taxon>Flavobacteriaceae</taxon>
        <taxon>Flavobacterium</taxon>
    </lineage>
</organism>
<keyword evidence="8" id="KW-1185">Reference proteome</keyword>
<dbReference type="RefSeq" id="WP_169527937.1">
    <property type="nucleotide sequence ID" value="NZ_JAAMPU010000107.1"/>
</dbReference>
<dbReference type="PIRSF" id="PIRSF026649">
    <property type="entry name" value="MsbB"/>
    <property type="match status" value="1"/>
</dbReference>
<sequence length="290" mass="34464">MQLLAFILLYPLIWCISILPFRLLYWVADIVYFLVYHIVGYRKKIVRQNLGMAFPEKSAAELKKIEKESYRHLCDMFLEMIKTMTISRKEIERRYTFTNMDLYLDLEKQGKSIALLCAHYASYEWAVSMNFHITFEGYAIYKKIANKYFDKVVRDIRTKYRAHLITTKETVPTLVTNQKNGILGVYGFVSDQSPKQGKEQHWVEFLGIDTPVHTGAEMLAKKYDMNVIFMRTEKVARGRYKGTFELLAENPRQVPDYQITDTFMKLVEKQIKDDPSYYLWTHKRWKYSRS</sequence>
<keyword evidence="3" id="KW-0997">Cell inner membrane</keyword>
<evidence type="ECO:0000256" key="5">
    <source>
        <dbReference type="ARBA" id="ARBA00023136"/>
    </source>
</evidence>
<dbReference type="EMBL" id="JAAMPU010000107">
    <property type="protein sequence ID" value="NMH28827.1"/>
    <property type="molecule type" value="Genomic_DNA"/>
</dbReference>
<name>A0A972JK66_9FLAO</name>
<dbReference type="CDD" id="cd07984">
    <property type="entry name" value="LPLAT_LABLAT-like"/>
    <property type="match status" value="1"/>
</dbReference>